<dbReference type="GO" id="GO:0000287">
    <property type="term" value="F:magnesium ion binding"/>
    <property type="evidence" value="ECO:0007669"/>
    <property type="project" value="UniProtKB-UniRule"/>
</dbReference>
<feature type="binding site" evidence="11">
    <location>
        <position position="93"/>
    </location>
    <ligand>
        <name>FMN</name>
        <dbReference type="ChEBI" id="CHEBI:58210"/>
    </ligand>
</feature>
<keyword evidence="8 11" id="KW-0414">Isoprene biosynthesis</keyword>
<feature type="domain" description="FMN-dependent dehydrogenase" evidence="13">
    <location>
        <begin position="167"/>
        <end position="322"/>
    </location>
</feature>
<dbReference type="InterPro" id="IPR011179">
    <property type="entry name" value="IPdP_isomerase"/>
</dbReference>
<dbReference type="SUPFAM" id="SSF51395">
    <property type="entry name" value="FMN-linked oxidoreductases"/>
    <property type="match status" value="1"/>
</dbReference>
<dbReference type="PANTHER" id="PTHR43665:SF1">
    <property type="entry name" value="ISOPENTENYL-DIPHOSPHATE DELTA-ISOMERASE"/>
    <property type="match status" value="1"/>
</dbReference>
<feature type="binding site" evidence="11">
    <location>
        <begin position="62"/>
        <end position="64"/>
    </location>
    <ligand>
        <name>FMN</name>
        <dbReference type="ChEBI" id="CHEBI:58210"/>
    </ligand>
</feature>
<feature type="binding site" evidence="11">
    <location>
        <position position="122"/>
    </location>
    <ligand>
        <name>FMN</name>
        <dbReference type="ChEBI" id="CHEBI:58210"/>
    </ligand>
</feature>
<dbReference type="GO" id="GO:0010181">
    <property type="term" value="F:FMN binding"/>
    <property type="evidence" value="ECO:0007669"/>
    <property type="project" value="UniProtKB-UniRule"/>
</dbReference>
<comment type="caution">
    <text evidence="14">The sequence shown here is derived from an EMBL/GenBank/DDBJ whole genome shotgun (WGS) entry which is preliminary data.</text>
</comment>
<evidence type="ECO:0000256" key="12">
    <source>
        <dbReference type="SAM" id="Coils"/>
    </source>
</evidence>
<dbReference type="GO" id="GO:0008299">
    <property type="term" value="P:isoprenoid biosynthetic process"/>
    <property type="evidence" value="ECO:0007669"/>
    <property type="project" value="UniProtKB-UniRule"/>
</dbReference>
<evidence type="ECO:0000313" key="15">
    <source>
        <dbReference type="Proteomes" id="UP000682111"/>
    </source>
</evidence>
<dbReference type="EC" id="5.3.3.2" evidence="11"/>
<evidence type="ECO:0000256" key="10">
    <source>
        <dbReference type="ARBA" id="ARBA00025810"/>
    </source>
</evidence>
<evidence type="ECO:0000259" key="13">
    <source>
        <dbReference type="Pfam" id="PF01070"/>
    </source>
</evidence>
<evidence type="ECO:0000256" key="5">
    <source>
        <dbReference type="ARBA" id="ARBA00022723"/>
    </source>
</evidence>
<dbReference type="InterPro" id="IPR013785">
    <property type="entry name" value="Aldolase_TIM"/>
</dbReference>
<comment type="subunit">
    <text evidence="10 11">Homooctamer. Dimer of tetramers.</text>
</comment>
<keyword evidence="6 11" id="KW-0460">Magnesium</keyword>
<evidence type="ECO:0000256" key="3">
    <source>
        <dbReference type="ARBA" id="ARBA00022630"/>
    </source>
</evidence>
<dbReference type="GO" id="GO:0004452">
    <property type="term" value="F:isopentenyl-diphosphate delta-isomerase activity"/>
    <property type="evidence" value="ECO:0007669"/>
    <property type="project" value="UniProtKB-UniRule"/>
</dbReference>
<keyword evidence="4 11" id="KW-0288">FMN</keyword>
<dbReference type="RefSeq" id="WP_095306559.1">
    <property type="nucleotide sequence ID" value="NZ_BORC01000001.1"/>
</dbReference>
<comment type="caution">
    <text evidence="11">Lacks conserved residue(s) required for the propagation of feature annotation.</text>
</comment>
<comment type="function">
    <text evidence="11">Involved in the biosynthesis of isoprenoids. Catalyzes the 1,3-allylic rearrangement of the homoallylic substrate isopentenyl (IPP) to its allylic isomer, dimethylallyl diphosphate (DMAPP).</text>
</comment>
<evidence type="ECO:0000313" key="14">
    <source>
        <dbReference type="EMBL" id="GIN60723.1"/>
    </source>
</evidence>
<keyword evidence="12" id="KW-0175">Coiled coil</keyword>
<evidence type="ECO:0000256" key="8">
    <source>
        <dbReference type="ARBA" id="ARBA00023229"/>
    </source>
</evidence>
<dbReference type="Gene3D" id="3.20.20.70">
    <property type="entry name" value="Aldolase class I"/>
    <property type="match status" value="1"/>
</dbReference>
<name>A0A920BS75_9BACI</name>
<evidence type="ECO:0000256" key="4">
    <source>
        <dbReference type="ARBA" id="ARBA00022643"/>
    </source>
</evidence>
<dbReference type="Proteomes" id="UP000682111">
    <property type="component" value="Unassembled WGS sequence"/>
</dbReference>
<dbReference type="AlphaFoldDB" id="A0A920BS75"/>
<dbReference type="Pfam" id="PF01070">
    <property type="entry name" value="FMN_dh"/>
    <property type="match status" value="1"/>
</dbReference>
<keyword evidence="7 11" id="KW-0521">NADP</keyword>
<dbReference type="HAMAP" id="MF_00354">
    <property type="entry name" value="Idi_2"/>
    <property type="match status" value="1"/>
</dbReference>
<organism evidence="14 15">
    <name type="scientific">Robertmurraya siralis</name>
    <dbReference type="NCBI Taxonomy" id="77777"/>
    <lineage>
        <taxon>Bacteria</taxon>
        <taxon>Bacillati</taxon>
        <taxon>Bacillota</taxon>
        <taxon>Bacilli</taxon>
        <taxon>Bacillales</taxon>
        <taxon>Bacillaceae</taxon>
        <taxon>Robertmurraya</taxon>
    </lineage>
</organism>
<feature type="binding site" evidence="11">
    <location>
        <position position="152"/>
    </location>
    <ligand>
        <name>substrate</name>
    </ligand>
</feature>
<dbReference type="InterPro" id="IPR000262">
    <property type="entry name" value="FMN-dep_DH"/>
</dbReference>
<feature type="coiled-coil region" evidence="12">
    <location>
        <begin position="289"/>
        <end position="316"/>
    </location>
</feature>
<evidence type="ECO:0000256" key="2">
    <source>
        <dbReference type="ARBA" id="ARBA00022490"/>
    </source>
</evidence>
<evidence type="ECO:0000256" key="7">
    <source>
        <dbReference type="ARBA" id="ARBA00022857"/>
    </source>
</evidence>
<comment type="cofactor">
    <cofactor evidence="11">
        <name>NADPH</name>
        <dbReference type="ChEBI" id="CHEBI:57783"/>
    </cofactor>
</comment>
<dbReference type="NCBIfam" id="TIGR02151">
    <property type="entry name" value="IPP_isom_2"/>
    <property type="match status" value="1"/>
</dbReference>
<evidence type="ECO:0000256" key="1">
    <source>
        <dbReference type="ARBA" id="ARBA00001917"/>
    </source>
</evidence>
<sequence>MTRAKRKSEHIQHALKIGQSRLAGFDDITFIHQSLPDCSIEQVQLRTKIGELTLSSPIFINAMTGGGGEATLQINRKLAIVAREANVPIAVGSQMSALKDPSEERTFKIVREENRNGLIFANLGSEASVEQAKAAVDMLEANALQIHLNTIQELTMPEGDRNFVGALRRIESIVNDLEVPVIVKEVGFGMGRETVEKLQSVGVSAVDVGGFGGTNFAKIENERRSKLLTFFNDWGIPTAISIIEAAEASREVSVIGSGGIQNSLDIIKAISLGASATGLAGQILKILVNDGYEALIEEIEEMKKELQIMMTALGAKTLLELQHVPLLISGQTHHWLTERGIDSKRYSQRT</sequence>
<dbReference type="GO" id="GO:0016491">
    <property type="term" value="F:oxidoreductase activity"/>
    <property type="evidence" value="ECO:0007669"/>
    <property type="project" value="InterPro"/>
</dbReference>
<accession>A0A920BS75</accession>
<feature type="binding site" evidence="11">
    <location>
        <position position="184"/>
    </location>
    <ligand>
        <name>FMN</name>
        <dbReference type="ChEBI" id="CHEBI:58210"/>
    </ligand>
</feature>
<comment type="catalytic activity">
    <reaction evidence="11">
        <text>isopentenyl diphosphate = dimethylallyl diphosphate</text>
        <dbReference type="Rhea" id="RHEA:23284"/>
        <dbReference type="ChEBI" id="CHEBI:57623"/>
        <dbReference type="ChEBI" id="CHEBI:128769"/>
        <dbReference type="EC" id="5.3.3.2"/>
    </reaction>
</comment>
<dbReference type="GO" id="GO:0005737">
    <property type="term" value="C:cytoplasm"/>
    <property type="evidence" value="ECO:0007669"/>
    <property type="project" value="UniProtKB-SubCell"/>
</dbReference>
<reference evidence="14" key="1">
    <citation type="submission" date="2021-03" db="EMBL/GenBank/DDBJ databases">
        <title>Antimicrobial resistance genes in bacteria isolated from Japanese honey, and their potential for conferring macrolide and lincosamide resistance in the American foulbrood pathogen Paenibacillus larvae.</title>
        <authorList>
            <person name="Okamoto M."/>
            <person name="Kumagai M."/>
            <person name="Kanamori H."/>
            <person name="Takamatsu D."/>
        </authorList>
    </citation>
    <scope>NUCLEOTIDE SEQUENCE</scope>
    <source>
        <strain evidence="14">J27TS8</strain>
    </source>
</reference>
<keyword evidence="9 11" id="KW-0413">Isomerase</keyword>
<dbReference type="OrthoDB" id="9795032at2"/>
<feature type="binding site" evidence="11">
    <location>
        <begin position="6"/>
        <end position="7"/>
    </location>
    <ligand>
        <name>substrate</name>
    </ligand>
</feature>
<gene>
    <name evidence="11 14" type="primary">fni</name>
    <name evidence="14" type="ORF">J27TS8_07160</name>
</gene>
<comment type="subcellular location">
    <subcellularLocation>
        <location evidence="11">Cytoplasm</location>
    </subcellularLocation>
</comment>
<dbReference type="CDD" id="cd02811">
    <property type="entry name" value="IDI-2_FMN"/>
    <property type="match status" value="1"/>
</dbReference>
<keyword evidence="5 11" id="KW-0479">Metal-binding</keyword>
<dbReference type="PIRSF" id="PIRSF003314">
    <property type="entry name" value="IPP_isomerase"/>
    <property type="match status" value="1"/>
</dbReference>
<dbReference type="EMBL" id="BORC01000001">
    <property type="protein sequence ID" value="GIN60723.1"/>
    <property type="molecule type" value="Genomic_DNA"/>
</dbReference>
<keyword evidence="15" id="KW-1185">Reference proteome</keyword>
<dbReference type="GO" id="GO:0070402">
    <property type="term" value="F:NADPH binding"/>
    <property type="evidence" value="ECO:0007669"/>
    <property type="project" value="UniProtKB-UniRule"/>
</dbReference>
<dbReference type="PANTHER" id="PTHR43665">
    <property type="entry name" value="ISOPENTENYL-DIPHOSPHATE DELTA-ISOMERASE"/>
    <property type="match status" value="1"/>
</dbReference>
<feature type="binding site" evidence="11">
    <location>
        <position position="214"/>
    </location>
    <ligand>
        <name>FMN</name>
        <dbReference type="ChEBI" id="CHEBI:58210"/>
    </ligand>
</feature>
<feature type="binding site" evidence="11">
    <location>
        <position position="153"/>
    </location>
    <ligand>
        <name>Mg(2+)</name>
        <dbReference type="ChEBI" id="CHEBI:18420"/>
    </ligand>
</feature>
<comment type="cofactor">
    <cofactor evidence="11">
        <name>Mg(2+)</name>
        <dbReference type="ChEBI" id="CHEBI:18420"/>
    </cofactor>
</comment>
<dbReference type="SMART" id="SM01240">
    <property type="entry name" value="IMPDH"/>
    <property type="match status" value="1"/>
</dbReference>
<comment type="cofactor">
    <cofactor evidence="1 11">
        <name>FMN</name>
        <dbReference type="ChEBI" id="CHEBI:58210"/>
    </cofactor>
</comment>
<comment type="similarity">
    <text evidence="11">Belongs to the IPP isomerase type 2 family.</text>
</comment>
<evidence type="ECO:0000256" key="9">
    <source>
        <dbReference type="ARBA" id="ARBA00023235"/>
    </source>
</evidence>
<keyword evidence="2 11" id="KW-0963">Cytoplasm</keyword>
<evidence type="ECO:0000256" key="11">
    <source>
        <dbReference type="HAMAP-Rule" id="MF_00354"/>
    </source>
</evidence>
<evidence type="ECO:0000256" key="6">
    <source>
        <dbReference type="ARBA" id="ARBA00022842"/>
    </source>
</evidence>
<keyword evidence="3 11" id="KW-0285">Flavoprotein</keyword>
<feature type="binding site" evidence="11">
    <location>
        <begin position="280"/>
        <end position="281"/>
    </location>
    <ligand>
        <name>FMN</name>
        <dbReference type="ChEBI" id="CHEBI:58210"/>
    </ligand>
</feature>
<proteinExistence type="inferred from homology"/>
<protein>
    <recommendedName>
        <fullName evidence="11">Isopentenyl-diphosphate delta-isomerase</fullName>
        <shortName evidence="11">IPP isomerase</shortName>
        <ecNumber evidence="11">5.3.3.2</ecNumber>
    </recommendedName>
    <alternativeName>
        <fullName evidence="11">Isopentenyl diphosphate:dimethylallyl diphosphate isomerase</fullName>
    </alternativeName>
    <alternativeName>
        <fullName evidence="11">Isopentenyl pyrophosphate isomerase</fullName>
    </alternativeName>
    <alternativeName>
        <fullName evidence="11">Type 2 isopentenyl diphosphate isomerase</fullName>
        <shortName evidence="11">IDI-2</shortName>
    </alternativeName>
</protein>